<dbReference type="InterPro" id="IPR000160">
    <property type="entry name" value="GGDEF_dom"/>
</dbReference>
<dbReference type="NCBIfam" id="TIGR00229">
    <property type="entry name" value="sensory_box"/>
    <property type="match status" value="1"/>
</dbReference>
<feature type="domain" description="PAS" evidence="2">
    <location>
        <begin position="276"/>
        <end position="324"/>
    </location>
</feature>
<proteinExistence type="predicted"/>
<evidence type="ECO:0000259" key="4">
    <source>
        <dbReference type="PROSITE" id="PS50883"/>
    </source>
</evidence>
<dbReference type="PANTHER" id="PTHR44757">
    <property type="entry name" value="DIGUANYLATE CYCLASE DGCP"/>
    <property type="match status" value="1"/>
</dbReference>
<protein>
    <recommendedName>
        <fullName evidence="9">Diguanylate cyclase/phosphodiesterase with PAS/PAC sensor</fullName>
    </recommendedName>
</protein>
<keyword evidence="1" id="KW-1133">Transmembrane helix</keyword>
<dbReference type="PROSITE" id="PS50883">
    <property type="entry name" value="EAL"/>
    <property type="match status" value="1"/>
</dbReference>
<dbReference type="PANTHER" id="PTHR44757:SF2">
    <property type="entry name" value="BIOFILM ARCHITECTURE MAINTENANCE PROTEIN MBAA"/>
    <property type="match status" value="1"/>
</dbReference>
<dbReference type="InterPro" id="IPR035919">
    <property type="entry name" value="EAL_sf"/>
</dbReference>
<dbReference type="Gene3D" id="3.30.70.270">
    <property type="match status" value="1"/>
</dbReference>
<feature type="transmembrane region" description="Helical" evidence="1">
    <location>
        <begin position="179"/>
        <end position="197"/>
    </location>
</feature>
<dbReference type="SMART" id="SM00304">
    <property type="entry name" value="HAMP"/>
    <property type="match status" value="1"/>
</dbReference>
<dbReference type="SUPFAM" id="SSF141868">
    <property type="entry name" value="EAL domain-like"/>
    <property type="match status" value="1"/>
</dbReference>
<dbReference type="PROSITE" id="PS50113">
    <property type="entry name" value="PAC"/>
    <property type="match status" value="1"/>
</dbReference>
<dbReference type="InterPro" id="IPR029787">
    <property type="entry name" value="Nucleotide_cyclase"/>
</dbReference>
<dbReference type="NCBIfam" id="TIGR00254">
    <property type="entry name" value="GGDEF"/>
    <property type="match status" value="1"/>
</dbReference>
<dbReference type="InterPro" id="IPR003660">
    <property type="entry name" value="HAMP_dom"/>
</dbReference>
<organism evidence="7 8">
    <name type="scientific">Oryzomicrobium terrae</name>
    <dbReference type="NCBI Taxonomy" id="1735038"/>
    <lineage>
        <taxon>Bacteria</taxon>
        <taxon>Pseudomonadati</taxon>
        <taxon>Pseudomonadota</taxon>
        <taxon>Betaproteobacteria</taxon>
        <taxon>Rhodocyclales</taxon>
        <taxon>Rhodocyclaceae</taxon>
        <taxon>Oryzomicrobium</taxon>
    </lineage>
</organism>
<dbReference type="CDD" id="cd01948">
    <property type="entry name" value="EAL"/>
    <property type="match status" value="1"/>
</dbReference>
<dbReference type="GO" id="GO:0016020">
    <property type="term" value="C:membrane"/>
    <property type="evidence" value="ECO:0007669"/>
    <property type="project" value="InterPro"/>
</dbReference>
<dbReference type="Gene3D" id="3.30.450.20">
    <property type="entry name" value="PAS domain"/>
    <property type="match status" value="1"/>
</dbReference>
<evidence type="ECO:0000259" key="3">
    <source>
        <dbReference type="PROSITE" id="PS50113"/>
    </source>
</evidence>
<dbReference type="Pfam" id="PF00990">
    <property type="entry name" value="GGDEF"/>
    <property type="match status" value="1"/>
</dbReference>
<sequence length="835" mass="91726">MKLRHGLPVALLAFGTLLGLSFYGVDRLRSVEEVEQQAIARAAFNGDRLAAEVEDEIIAGDAVAAERTLVRLSAMPHLRQAMVFDDHLKVLFASRFNRKGADFAALRGLPPAERFAAAGMRMAGDVLLSDERGTLWSIYPLRLPPEPGELRTARVGYMYLEYDLSVAKDLARWEAGRRFVVIGAGIALLCLVLWAGLDRLVARRLKALADAARAFGSGQGKAKGSVAALLPPAGNDEIGSLSATLGAMMEEISRHQGALSASNEALSREIEERRQAEEKLRLAGQVIASSNDAIMITDATHHIMRVNPAFTRVNGYEPEEVLGKLPAMLRSNRHDSEFYDRMWEEADTRGNWQGEVWHTRKGGEQIALWHSVTPLRDANGRITHFVIVSSDLSRYKEAEERIRFLANFDLLTGLPNRVMLQERLHRAIEEAAFDREELALVLLNVDRFQAVNDSLGSGAGDELLQAIAARLGTAVQDGEMAARMGGDEFAVLLPRCGVDRAAWRTQQLLGDLCRRYDLSAQPVEVTVSAGVSLFPHDARDGSGLLRDADAAARHAKEAERGGFRFFAPEMNAQALDRFALENDLRHALAEGQLFLAYQPQVEVAGGRVVGVEALVRWQHPEKGLISPARFIPVAEESGLILSLGDWVLREATRQAAAWQAQGMALRIAVNLSALQFRQSQLPTQVHSALEEAGLEPRWLELEITESTLMDNTEQAISHLWELSDMGVQLAIDDFGTGYSSLAYLKRFPLQRLKIDQAFVRDLSSDANDAAIVTAIVGLARSLGMQVTAEGVETAEQLAYLVDLACDEYQGYYCSRPVPAAEIAEVVARQATLLEA</sequence>
<dbReference type="GO" id="GO:0007165">
    <property type="term" value="P:signal transduction"/>
    <property type="evidence" value="ECO:0007669"/>
    <property type="project" value="InterPro"/>
</dbReference>
<dbReference type="AlphaFoldDB" id="A0A5C1E4H7"/>
<evidence type="ECO:0000259" key="5">
    <source>
        <dbReference type="PROSITE" id="PS50885"/>
    </source>
</evidence>
<dbReference type="SMART" id="SM00267">
    <property type="entry name" value="GGDEF"/>
    <property type="match status" value="1"/>
</dbReference>
<dbReference type="InterPro" id="IPR000700">
    <property type="entry name" value="PAS-assoc_C"/>
</dbReference>
<keyword evidence="1" id="KW-0812">Transmembrane</keyword>
<dbReference type="CDD" id="cd01949">
    <property type="entry name" value="GGDEF"/>
    <property type="match status" value="1"/>
</dbReference>
<dbReference type="InterPro" id="IPR001633">
    <property type="entry name" value="EAL_dom"/>
</dbReference>
<feature type="transmembrane region" description="Helical" evidence="1">
    <location>
        <begin position="6"/>
        <end position="25"/>
    </location>
</feature>
<evidence type="ECO:0000259" key="2">
    <source>
        <dbReference type="PROSITE" id="PS50112"/>
    </source>
</evidence>
<feature type="domain" description="EAL" evidence="4">
    <location>
        <begin position="577"/>
        <end position="830"/>
    </location>
</feature>
<dbReference type="RefSeq" id="WP_149424624.1">
    <property type="nucleotide sequence ID" value="NZ_CP022579.1"/>
</dbReference>
<evidence type="ECO:0000259" key="6">
    <source>
        <dbReference type="PROSITE" id="PS50887"/>
    </source>
</evidence>
<dbReference type="SMART" id="SM00091">
    <property type="entry name" value="PAS"/>
    <property type="match status" value="1"/>
</dbReference>
<accession>A0A5C1E4H7</accession>
<dbReference type="InterPro" id="IPR000014">
    <property type="entry name" value="PAS"/>
</dbReference>
<dbReference type="CDD" id="cd06225">
    <property type="entry name" value="HAMP"/>
    <property type="match status" value="1"/>
</dbReference>
<dbReference type="Pfam" id="PF00672">
    <property type="entry name" value="HAMP"/>
    <property type="match status" value="1"/>
</dbReference>
<dbReference type="SUPFAM" id="SSF55785">
    <property type="entry name" value="PYP-like sensor domain (PAS domain)"/>
    <property type="match status" value="1"/>
</dbReference>
<dbReference type="InterPro" id="IPR035965">
    <property type="entry name" value="PAS-like_dom_sf"/>
</dbReference>
<evidence type="ECO:0000256" key="1">
    <source>
        <dbReference type="SAM" id="Phobius"/>
    </source>
</evidence>
<dbReference type="Proteomes" id="UP000323671">
    <property type="component" value="Chromosome"/>
</dbReference>
<feature type="domain" description="PAC" evidence="3">
    <location>
        <begin position="352"/>
        <end position="404"/>
    </location>
</feature>
<dbReference type="PROSITE" id="PS50887">
    <property type="entry name" value="GGDEF"/>
    <property type="match status" value="1"/>
</dbReference>
<name>A0A5C1E4H7_9RHOO</name>
<dbReference type="EMBL" id="CP022579">
    <property type="protein sequence ID" value="QEL63760.1"/>
    <property type="molecule type" value="Genomic_DNA"/>
</dbReference>
<dbReference type="Gene3D" id="6.10.340.10">
    <property type="match status" value="1"/>
</dbReference>
<dbReference type="CDD" id="cd00130">
    <property type="entry name" value="PAS"/>
    <property type="match status" value="1"/>
</dbReference>
<dbReference type="InterPro" id="IPR052155">
    <property type="entry name" value="Biofilm_reg_signaling"/>
</dbReference>
<dbReference type="InterPro" id="IPR043128">
    <property type="entry name" value="Rev_trsase/Diguanyl_cyclase"/>
</dbReference>
<dbReference type="Pfam" id="PF00563">
    <property type="entry name" value="EAL"/>
    <property type="match status" value="1"/>
</dbReference>
<dbReference type="KEGG" id="otr:OTERR_02840"/>
<dbReference type="Pfam" id="PF13426">
    <property type="entry name" value="PAS_9"/>
    <property type="match status" value="1"/>
</dbReference>
<dbReference type="FunFam" id="3.20.20.450:FF:000001">
    <property type="entry name" value="Cyclic di-GMP phosphodiesterase yahA"/>
    <property type="match status" value="1"/>
</dbReference>
<dbReference type="PROSITE" id="PS50885">
    <property type="entry name" value="HAMP"/>
    <property type="match status" value="1"/>
</dbReference>
<keyword evidence="8" id="KW-1185">Reference proteome</keyword>
<gene>
    <name evidence="7" type="ORF">OTERR_02840</name>
</gene>
<dbReference type="SUPFAM" id="SSF55073">
    <property type="entry name" value="Nucleotide cyclase"/>
    <property type="match status" value="1"/>
</dbReference>
<dbReference type="Gene3D" id="3.20.20.450">
    <property type="entry name" value="EAL domain"/>
    <property type="match status" value="1"/>
</dbReference>
<feature type="domain" description="GGDEF" evidence="6">
    <location>
        <begin position="436"/>
        <end position="568"/>
    </location>
</feature>
<keyword evidence="1" id="KW-0472">Membrane</keyword>
<evidence type="ECO:0008006" key="9">
    <source>
        <dbReference type="Google" id="ProtNLM"/>
    </source>
</evidence>
<dbReference type="PROSITE" id="PS50112">
    <property type="entry name" value="PAS"/>
    <property type="match status" value="1"/>
</dbReference>
<feature type="domain" description="HAMP" evidence="5">
    <location>
        <begin position="199"/>
        <end position="257"/>
    </location>
</feature>
<evidence type="ECO:0000313" key="8">
    <source>
        <dbReference type="Proteomes" id="UP000323671"/>
    </source>
</evidence>
<reference evidence="7 8" key="1">
    <citation type="submission" date="2017-07" db="EMBL/GenBank/DDBJ databases">
        <title>Complete genome sequence of Oryzomicrobium terrae TPP412.</title>
        <authorList>
            <person name="Chiu L.-W."/>
            <person name="Lo K.-J."/>
            <person name="Tsai Y.-M."/>
            <person name="Lin S.-S."/>
            <person name="Kuo C.-H."/>
            <person name="Liu C.-T."/>
        </authorList>
    </citation>
    <scope>NUCLEOTIDE SEQUENCE [LARGE SCALE GENOMIC DNA]</scope>
    <source>
        <strain evidence="7 8">TPP412</strain>
    </source>
</reference>
<dbReference type="SMART" id="SM00052">
    <property type="entry name" value="EAL"/>
    <property type="match status" value="1"/>
</dbReference>
<evidence type="ECO:0000313" key="7">
    <source>
        <dbReference type="EMBL" id="QEL63760.1"/>
    </source>
</evidence>